<gene>
    <name evidence="1" type="ordered locus">Deipe_0158</name>
</gene>
<organism evidence="1 2">
    <name type="scientific">Deinococcus peraridilitoris (strain DSM 19664 / LMG 22246 / CIP 109416 / KR-200)</name>
    <dbReference type="NCBI Taxonomy" id="937777"/>
    <lineage>
        <taxon>Bacteria</taxon>
        <taxon>Thermotogati</taxon>
        <taxon>Deinococcota</taxon>
        <taxon>Deinococci</taxon>
        <taxon>Deinococcales</taxon>
        <taxon>Deinococcaceae</taxon>
        <taxon>Deinococcus</taxon>
    </lineage>
</organism>
<name>K9ZXW8_DEIPD</name>
<dbReference type="KEGG" id="dpd:Deipe_0158"/>
<dbReference type="eggNOG" id="COG0645">
    <property type="taxonomic scope" value="Bacteria"/>
</dbReference>
<dbReference type="HOGENOM" id="CLU_092496_1_1_0"/>
<dbReference type="PATRIC" id="fig|937777.3.peg.168"/>
<evidence type="ECO:0008006" key="3">
    <source>
        <dbReference type="Google" id="ProtNLM"/>
    </source>
</evidence>
<dbReference type="SUPFAM" id="SSF52540">
    <property type="entry name" value="P-loop containing nucleoside triphosphate hydrolases"/>
    <property type="match status" value="1"/>
</dbReference>
<accession>K9ZXW8</accession>
<evidence type="ECO:0000313" key="2">
    <source>
        <dbReference type="Proteomes" id="UP000010467"/>
    </source>
</evidence>
<proteinExistence type="predicted"/>
<reference evidence="2" key="1">
    <citation type="submission" date="2012-03" db="EMBL/GenBank/DDBJ databases">
        <title>Complete sequence of chromosome of Deinococcus peraridilitoris DSM 19664.</title>
        <authorList>
            <person name="Lucas S."/>
            <person name="Copeland A."/>
            <person name="Lapidus A."/>
            <person name="Glavina del Rio T."/>
            <person name="Dalin E."/>
            <person name="Tice H."/>
            <person name="Bruce D."/>
            <person name="Goodwin L."/>
            <person name="Pitluck S."/>
            <person name="Peters L."/>
            <person name="Mikhailova N."/>
            <person name="Lu M."/>
            <person name="Kyrpides N."/>
            <person name="Mavromatis K."/>
            <person name="Ivanova N."/>
            <person name="Brettin T."/>
            <person name="Detter J.C."/>
            <person name="Han C."/>
            <person name="Larimer F."/>
            <person name="Land M."/>
            <person name="Hauser L."/>
            <person name="Markowitz V."/>
            <person name="Cheng J.-F."/>
            <person name="Hugenholtz P."/>
            <person name="Woyke T."/>
            <person name="Wu D."/>
            <person name="Pukall R."/>
            <person name="Steenblock K."/>
            <person name="Brambilla E."/>
            <person name="Klenk H.-P."/>
            <person name="Eisen J.A."/>
        </authorList>
    </citation>
    <scope>NUCLEOTIDE SEQUENCE [LARGE SCALE GENOMIC DNA]</scope>
    <source>
        <strain evidence="2">DSM 19664 / LMG 22246 / CIP 109416 / KR-200</strain>
    </source>
</reference>
<protein>
    <recommendedName>
        <fullName evidence="3">Shikimate kinase</fullName>
    </recommendedName>
</protein>
<dbReference type="InterPro" id="IPR027417">
    <property type="entry name" value="P-loop_NTPase"/>
</dbReference>
<dbReference type="Gene3D" id="3.40.50.300">
    <property type="entry name" value="P-loop containing nucleotide triphosphate hydrolases"/>
    <property type="match status" value="1"/>
</dbReference>
<dbReference type="AlphaFoldDB" id="K9ZXW8"/>
<dbReference type="Proteomes" id="UP000010467">
    <property type="component" value="Chromosome"/>
</dbReference>
<dbReference type="EMBL" id="CP003382">
    <property type="protein sequence ID" value="AFZ65762.1"/>
    <property type="molecule type" value="Genomic_DNA"/>
</dbReference>
<evidence type="ECO:0000313" key="1">
    <source>
        <dbReference type="EMBL" id="AFZ65762.1"/>
    </source>
</evidence>
<dbReference type="STRING" id="937777.Deipe_0158"/>
<sequence length="204" mass="22515">MMNSPLVYLLGWPGVGKLSVARTMARRTGWRVVDNHLINDPIFHVVGADGVTPLPDGTRPLVRRVRAAVFEAMTSVAPAHLGYIMTNMLVESENDRLIFSQVEEIARHRNAVFLPVLLTCEEHELRRRIITPERAERLKARSVEVLDHYLTQHTLLVPDHPDLLTLDTTHLSAEQAAHGVLAHLTASAADSAPTRPVEPSAPAG</sequence>
<keyword evidence="2" id="KW-1185">Reference proteome</keyword>